<name>U1HMV9_ENDPU</name>
<reference evidence="2" key="1">
    <citation type="journal article" date="2014" name="BMC Genomics">
        <title>Genome characteristics reveal the impact of lichenization on lichen-forming fungus Endocarpon pusillum Hedwig (Verrucariales, Ascomycota).</title>
        <authorList>
            <person name="Wang Y.-Y."/>
            <person name="Liu B."/>
            <person name="Zhang X.-Y."/>
            <person name="Zhou Q.-M."/>
            <person name="Zhang T."/>
            <person name="Li H."/>
            <person name="Yu Y.-F."/>
            <person name="Zhang X.-L."/>
            <person name="Hao X.-Y."/>
            <person name="Wang M."/>
            <person name="Wang L."/>
            <person name="Wei J.-C."/>
        </authorList>
    </citation>
    <scope>NUCLEOTIDE SEQUENCE [LARGE SCALE GENOMIC DNA]</scope>
    <source>
        <strain evidence="2">Z07020 / HMAS-L-300199</strain>
    </source>
</reference>
<dbReference type="GeneID" id="19240141"/>
<dbReference type="RefSeq" id="XP_007803936.1">
    <property type="nucleotide sequence ID" value="XM_007805745.1"/>
</dbReference>
<evidence type="ECO:0000313" key="2">
    <source>
        <dbReference type="Proteomes" id="UP000019373"/>
    </source>
</evidence>
<keyword evidence="2" id="KW-1185">Reference proteome</keyword>
<gene>
    <name evidence="1" type="ORF">EPUS_05188</name>
</gene>
<dbReference type="Proteomes" id="UP000019373">
    <property type="component" value="Unassembled WGS sequence"/>
</dbReference>
<protein>
    <submittedName>
        <fullName evidence="1">Uncharacterized protein</fullName>
    </submittedName>
</protein>
<evidence type="ECO:0000313" key="1">
    <source>
        <dbReference type="EMBL" id="ERF70369.1"/>
    </source>
</evidence>
<sequence>MSKHTMSRREILRGKLQDLFLSVRGSMNPYFSIAYLYDIGVDISQFNIAQETLQGGPYFRPMSQERLSSLDKRPDMYQIPFWEDDRYPSNADAYMVQTAINDQLCRSRDDDV</sequence>
<organism evidence="1 2">
    <name type="scientific">Endocarpon pusillum (strain Z07020 / HMAS-L-300199)</name>
    <name type="common">Lichen-forming fungus</name>
    <dbReference type="NCBI Taxonomy" id="1263415"/>
    <lineage>
        <taxon>Eukaryota</taxon>
        <taxon>Fungi</taxon>
        <taxon>Dikarya</taxon>
        <taxon>Ascomycota</taxon>
        <taxon>Pezizomycotina</taxon>
        <taxon>Eurotiomycetes</taxon>
        <taxon>Chaetothyriomycetidae</taxon>
        <taxon>Verrucariales</taxon>
        <taxon>Verrucariaceae</taxon>
        <taxon>Endocarpon</taxon>
    </lineage>
</organism>
<dbReference type="HOGENOM" id="CLU_2223263_0_0_1"/>
<accession>U1HMV9</accession>
<dbReference type="EMBL" id="KE721319">
    <property type="protein sequence ID" value="ERF70369.1"/>
    <property type="molecule type" value="Genomic_DNA"/>
</dbReference>
<dbReference type="AlphaFoldDB" id="U1HMV9"/>
<proteinExistence type="predicted"/>